<organism evidence="7 8">
    <name type="scientific">Vibrio mangrovi</name>
    <dbReference type="NCBI Taxonomy" id="474394"/>
    <lineage>
        <taxon>Bacteria</taxon>
        <taxon>Pseudomonadati</taxon>
        <taxon>Pseudomonadota</taxon>
        <taxon>Gammaproteobacteria</taxon>
        <taxon>Vibrionales</taxon>
        <taxon>Vibrionaceae</taxon>
        <taxon>Vibrio</taxon>
    </lineage>
</organism>
<evidence type="ECO:0000313" key="6">
    <source>
        <dbReference type="EMBL" id="MDW6003257.1"/>
    </source>
</evidence>
<keyword evidence="3" id="KW-0238">DNA-binding</keyword>
<accession>A0A1Y6IQP1</accession>
<dbReference type="GO" id="GO:0000976">
    <property type="term" value="F:transcription cis-regulatory region binding"/>
    <property type="evidence" value="ECO:0007669"/>
    <property type="project" value="TreeGrafter"/>
</dbReference>
<comment type="similarity">
    <text evidence="1">Belongs to the LysR transcriptional regulatory family.</text>
</comment>
<dbReference type="CDD" id="cd05466">
    <property type="entry name" value="PBP2_LTTR_substrate"/>
    <property type="match status" value="1"/>
</dbReference>
<gene>
    <name evidence="7" type="primary">yjiE</name>
    <name evidence="6" type="ORF">SBX37_10400</name>
    <name evidence="7" type="ORF">VIM7927_01193</name>
</gene>
<evidence type="ECO:0000259" key="5">
    <source>
        <dbReference type="PROSITE" id="PS50931"/>
    </source>
</evidence>
<evidence type="ECO:0000256" key="2">
    <source>
        <dbReference type="ARBA" id="ARBA00023015"/>
    </source>
</evidence>
<dbReference type="Pfam" id="PF00126">
    <property type="entry name" value="HTH_1"/>
    <property type="match status" value="1"/>
</dbReference>
<protein>
    <submittedName>
        <fullName evidence="7">HTH-type transcriptional regulator YjiE</fullName>
    </submittedName>
    <submittedName>
        <fullName evidence="6">LysR family transcriptional regulator</fullName>
    </submittedName>
</protein>
<feature type="domain" description="HTH lysR-type" evidence="5">
    <location>
        <begin position="1"/>
        <end position="58"/>
    </location>
</feature>
<dbReference type="PANTHER" id="PTHR30126">
    <property type="entry name" value="HTH-TYPE TRANSCRIPTIONAL REGULATOR"/>
    <property type="match status" value="1"/>
</dbReference>
<dbReference type="Gene3D" id="3.40.190.290">
    <property type="match status" value="1"/>
</dbReference>
<dbReference type="InterPro" id="IPR005119">
    <property type="entry name" value="LysR_subst-bd"/>
</dbReference>
<reference evidence="6 9" key="2">
    <citation type="submission" date="2023-11" db="EMBL/GenBank/DDBJ databases">
        <title>Plant-associative lifestyle of Vibrio porteresiae and its evolutionary dynamics.</title>
        <authorList>
            <person name="Rameshkumar N."/>
            <person name="Kirti K."/>
        </authorList>
    </citation>
    <scope>NUCLEOTIDE SEQUENCE [LARGE SCALE GENOMIC DNA]</scope>
    <source>
        <strain evidence="6 9">MSSRF38</strain>
    </source>
</reference>
<dbReference type="Gene3D" id="1.10.10.10">
    <property type="entry name" value="Winged helix-like DNA-binding domain superfamily/Winged helix DNA-binding domain"/>
    <property type="match status" value="1"/>
</dbReference>
<evidence type="ECO:0000256" key="1">
    <source>
        <dbReference type="ARBA" id="ARBA00009437"/>
    </source>
</evidence>
<keyword evidence="9" id="KW-1185">Reference proteome</keyword>
<dbReference type="EMBL" id="JAWRCO010000001">
    <property type="protein sequence ID" value="MDW6003257.1"/>
    <property type="molecule type" value="Genomic_DNA"/>
</dbReference>
<dbReference type="RefSeq" id="WP_087479937.1">
    <property type="nucleotide sequence ID" value="NZ_AP024883.1"/>
</dbReference>
<dbReference type="PROSITE" id="PS50931">
    <property type="entry name" value="HTH_LYSR"/>
    <property type="match status" value="1"/>
</dbReference>
<reference evidence="7 8" key="1">
    <citation type="submission" date="2017-05" db="EMBL/GenBank/DDBJ databases">
        <authorList>
            <person name="Song R."/>
            <person name="Chenine A.L."/>
            <person name="Ruprecht R.M."/>
        </authorList>
    </citation>
    <scope>NUCLEOTIDE SEQUENCE [LARGE SCALE GENOMIC DNA]</scope>
    <source>
        <strain evidence="7 8">CECT 7927</strain>
    </source>
</reference>
<keyword evidence="2" id="KW-0805">Transcription regulation</keyword>
<dbReference type="InterPro" id="IPR000847">
    <property type="entry name" value="LysR_HTH_N"/>
</dbReference>
<dbReference type="OrthoDB" id="8557381at2"/>
<evidence type="ECO:0000313" key="9">
    <source>
        <dbReference type="Proteomes" id="UP001283366"/>
    </source>
</evidence>
<dbReference type="PRINTS" id="PR00039">
    <property type="entry name" value="HTHLYSR"/>
</dbReference>
<dbReference type="SUPFAM" id="SSF46785">
    <property type="entry name" value="Winged helix' DNA-binding domain"/>
    <property type="match status" value="1"/>
</dbReference>
<dbReference type="InterPro" id="IPR036390">
    <property type="entry name" value="WH_DNA-bd_sf"/>
</dbReference>
<dbReference type="AlphaFoldDB" id="A0A1Y6IQP1"/>
<dbReference type="Proteomes" id="UP000196125">
    <property type="component" value="Unassembled WGS sequence"/>
</dbReference>
<evidence type="ECO:0000256" key="3">
    <source>
        <dbReference type="ARBA" id="ARBA00023125"/>
    </source>
</evidence>
<evidence type="ECO:0000256" key="4">
    <source>
        <dbReference type="ARBA" id="ARBA00023163"/>
    </source>
</evidence>
<sequence>MSLTRLRTFVEVYRQRSISAAARNLNLTQPAVSQHIAGLEVAVGRKLFTREAAGVEPTGAADELAADIGDKLDVVESALAQAKARSVDMEGVLQIIGHADFMAEVIAPQLLPLLQSGIRVRMHAGDGDLVHHMLVEGHCDLGFTAHPVTDKRLRSETVMVAPVWAVAAPEVAQRISQADDFAQAFMDEPMLTYNLELSVIGGWLEKNRIRPDVHPPALVSQDLRALRHLLIQGFGWTVLPEYLCHEQIQRGELQQIPAPVADTRLTYYMAWTPSALRQPRIAHARQTLLWQLNPQAKRSSAD</sequence>
<dbReference type="InterPro" id="IPR036388">
    <property type="entry name" value="WH-like_DNA-bd_sf"/>
</dbReference>
<dbReference type="Pfam" id="PF03466">
    <property type="entry name" value="LysR_substrate"/>
    <property type="match status" value="1"/>
</dbReference>
<name>A0A1Y6IQP1_9VIBR</name>
<dbReference type="GO" id="GO:0003700">
    <property type="term" value="F:DNA-binding transcription factor activity"/>
    <property type="evidence" value="ECO:0007669"/>
    <property type="project" value="InterPro"/>
</dbReference>
<dbReference type="EMBL" id="FXXI01000001">
    <property type="protein sequence ID" value="SMR99955.1"/>
    <property type="molecule type" value="Genomic_DNA"/>
</dbReference>
<keyword evidence="4" id="KW-0804">Transcription</keyword>
<dbReference type="SUPFAM" id="SSF53850">
    <property type="entry name" value="Periplasmic binding protein-like II"/>
    <property type="match status" value="1"/>
</dbReference>
<dbReference type="Proteomes" id="UP001283366">
    <property type="component" value="Unassembled WGS sequence"/>
</dbReference>
<proteinExistence type="inferred from homology"/>
<evidence type="ECO:0000313" key="8">
    <source>
        <dbReference type="Proteomes" id="UP000196125"/>
    </source>
</evidence>
<dbReference type="PANTHER" id="PTHR30126:SF39">
    <property type="entry name" value="HTH-TYPE TRANSCRIPTIONAL REGULATOR CYSL"/>
    <property type="match status" value="1"/>
</dbReference>
<evidence type="ECO:0000313" key="7">
    <source>
        <dbReference type="EMBL" id="SMR99955.1"/>
    </source>
</evidence>